<accession>A0A7J5XSH6</accession>
<reference evidence="2 3" key="1">
    <citation type="submission" date="2020-03" db="EMBL/GenBank/DDBJ databases">
        <title>Dissostichus mawsoni Genome sequencing and assembly.</title>
        <authorList>
            <person name="Park H."/>
        </authorList>
    </citation>
    <scope>NUCLEOTIDE SEQUENCE [LARGE SCALE GENOMIC DNA]</scope>
    <source>
        <strain evidence="2">DM0001</strain>
        <tissue evidence="2">Muscle</tissue>
    </source>
</reference>
<evidence type="ECO:0000313" key="3">
    <source>
        <dbReference type="Proteomes" id="UP000518266"/>
    </source>
</evidence>
<gene>
    <name evidence="2" type="ORF">F7725_017765</name>
</gene>
<sequence>MDQLLLLLLLSSVSDRGVRRSGDSRRWELAASSVVPPNINCFSPNISVSSSMYGVSGAPAAGVPGVQRLLLQHQLLHPASVPRRLLPAQLHLHQLSKQLRLRASCQSLCPLPVPAAEPAHQGNYSCVYHVSAFSHNFSSESRLLSVTVTSVTVTSVTVTLLLKSACKGKKKIPVSLQVVASSGKTGTLQVVASSGKTGALQVVASSGKTGTLQVVACSGKTGTLQVVASSGKTGTLQVVASSGKTGTLQVVASSGKTGTLQVVASSGKTGTLQV</sequence>
<name>A0A7J5XSH6_DISMA</name>
<feature type="signal peptide" evidence="1">
    <location>
        <begin position="1"/>
        <end position="20"/>
    </location>
</feature>
<feature type="chain" id="PRO_5029890960" evidence="1">
    <location>
        <begin position="21"/>
        <end position="274"/>
    </location>
</feature>
<evidence type="ECO:0000313" key="2">
    <source>
        <dbReference type="EMBL" id="KAF3839048.1"/>
    </source>
</evidence>
<dbReference type="Proteomes" id="UP000518266">
    <property type="component" value="Unassembled WGS sequence"/>
</dbReference>
<keyword evidence="3" id="KW-1185">Reference proteome</keyword>
<proteinExistence type="predicted"/>
<evidence type="ECO:0000256" key="1">
    <source>
        <dbReference type="SAM" id="SignalP"/>
    </source>
</evidence>
<protein>
    <submittedName>
        <fullName evidence="2">Uncharacterized protein</fullName>
    </submittedName>
</protein>
<dbReference type="AlphaFoldDB" id="A0A7J5XSH6"/>
<comment type="caution">
    <text evidence="2">The sequence shown here is derived from an EMBL/GenBank/DDBJ whole genome shotgun (WGS) entry which is preliminary data.</text>
</comment>
<organism evidence="2 3">
    <name type="scientific">Dissostichus mawsoni</name>
    <name type="common">Antarctic cod</name>
    <dbReference type="NCBI Taxonomy" id="36200"/>
    <lineage>
        <taxon>Eukaryota</taxon>
        <taxon>Metazoa</taxon>
        <taxon>Chordata</taxon>
        <taxon>Craniata</taxon>
        <taxon>Vertebrata</taxon>
        <taxon>Euteleostomi</taxon>
        <taxon>Actinopterygii</taxon>
        <taxon>Neopterygii</taxon>
        <taxon>Teleostei</taxon>
        <taxon>Neoteleostei</taxon>
        <taxon>Acanthomorphata</taxon>
        <taxon>Eupercaria</taxon>
        <taxon>Perciformes</taxon>
        <taxon>Notothenioidei</taxon>
        <taxon>Nototheniidae</taxon>
        <taxon>Dissostichus</taxon>
    </lineage>
</organism>
<keyword evidence="1" id="KW-0732">Signal</keyword>
<dbReference type="EMBL" id="JAAKFY010000021">
    <property type="protein sequence ID" value="KAF3839048.1"/>
    <property type="molecule type" value="Genomic_DNA"/>
</dbReference>